<accession>A0A5S5BP27</accession>
<organism evidence="2 3">
    <name type="scientific">Paenibacillus methanolicus</name>
    <dbReference type="NCBI Taxonomy" id="582686"/>
    <lineage>
        <taxon>Bacteria</taxon>
        <taxon>Bacillati</taxon>
        <taxon>Bacillota</taxon>
        <taxon>Bacilli</taxon>
        <taxon>Bacillales</taxon>
        <taxon>Paenibacillaceae</taxon>
        <taxon>Paenibacillus</taxon>
    </lineage>
</organism>
<feature type="chain" id="PRO_5024409974" evidence="1">
    <location>
        <begin position="33"/>
        <end position="662"/>
    </location>
</feature>
<evidence type="ECO:0000313" key="3">
    <source>
        <dbReference type="Proteomes" id="UP000323257"/>
    </source>
</evidence>
<dbReference type="EMBL" id="VNHS01000017">
    <property type="protein sequence ID" value="TYP68889.1"/>
    <property type="molecule type" value="Genomic_DNA"/>
</dbReference>
<dbReference type="Proteomes" id="UP000323257">
    <property type="component" value="Unassembled WGS sequence"/>
</dbReference>
<reference evidence="2 3" key="1">
    <citation type="submission" date="2019-07" db="EMBL/GenBank/DDBJ databases">
        <title>Genomic Encyclopedia of Type Strains, Phase III (KMG-III): the genomes of soil and plant-associated and newly described type strains.</title>
        <authorList>
            <person name="Whitman W."/>
        </authorList>
    </citation>
    <scope>NUCLEOTIDE SEQUENCE [LARGE SCALE GENOMIC DNA]</scope>
    <source>
        <strain evidence="2 3">BL24</strain>
    </source>
</reference>
<dbReference type="NCBIfam" id="NF047446">
    <property type="entry name" value="barrel_OmpL47"/>
    <property type="match status" value="1"/>
</dbReference>
<proteinExistence type="predicted"/>
<sequence>MYKLLFCKFGKSVILSVLLLVLLVASVTPVFAEDLPTPDSLAEQAPPSIKATETVPQITAQIDTPSGLVVKKPLEGSVFKDQIELDITAYTSEGKPSKIDVVLYYGHADRESYYLATGVGEIRKTATIPSIINGNKVKMEILASGISPGYTLRTIFLDRSSSYAIIESVEGKILDFNEDKILYTGYNYGYFGGADTVLKILDRHTRQETILSTHLPEDFDYDQVPAYLTPKGALFIQQLENHHQGLMEYSDGELTLHDQSDYYYGRNYRVIGSNAAFERQGSVLLKNVQNGVERIVADKGILWDLTEDGTVLYTNTTDRKLYTYKDGKSTRVSTLTDPSVWESSAKTDGTRTLYMRSDTNSLMMHNGTESIELAQNVFLPYETGFHIENGWSAYTKVEPLGTGIWMVSPQGEKKQVTFCNSHAMIRSVGSNGEVLSTCNGNLYYSSFLAGSDAFPVIADLGKLIYKNNKLYSRTGGSILAIHVTPNDITPPKTQLLVNGAAPVASGWYKPGARVEFLAQDDPAGTGVRDTRYDINNGPRQTYSGPFLLSGEDTYFYQVDFNSTDNNGNQEGQQRIIIKIDSDIPYTKSALSPNWSADKTYIKSYTVTLKSYDQTTGVKATYYRINGGEWKTYSGPFEMNQVGERRLDFYSVDNVGNEEKHPA</sequence>
<dbReference type="AlphaFoldDB" id="A0A5S5BP27"/>
<keyword evidence="1" id="KW-0732">Signal</keyword>
<protein>
    <submittedName>
        <fullName evidence="2">Uncharacterized protein</fullName>
    </submittedName>
</protein>
<gene>
    <name evidence="2" type="ORF">BCM02_1177</name>
</gene>
<evidence type="ECO:0000256" key="1">
    <source>
        <dbReference type="SAM" id="SignalP"/>
    </source>
</evidence>
<comment type="caution">
    <text evidence="2">The sequence shown here is derived from an EMBL/GenBank/DDBJ whole genome shotgun (WGS) entry which is preliminary data.</text>
</comment>
<dbReference type="Gene3D" id="3.30.1920.20">
    <property type="match status" value="1"/>
</dbReference>
<evidence type="ECO:0000313" key="2">
    <source>
        <dbReference type="EMBL" id="TYP68889.1"/>
    </source>
</evidence>
<feature type="signal peptide" evidence="1">
    <location>
        <begin position="1"/>
        <end position="32"/>
    </location>
</feature>
<dbReference type="InterPro" id="IPR058094">
    <property type="entry name" value="Ig-like_OmpL47-like"/>
</dbReference>
<name>A0A5S5BP27_9BACL</name>
<keyword evidence="3" id="KW-1185">Reference proteome</keyword>
<dbReference type="OrthoDB" id="2490604at2"/>
<dbReference type="RefSeq" id="WP_148933234.1">
    <property type="nucleotide sequence ID" value="NZ_VNHS01000017.1"/>
</dbReference>